<proteinExistence type="predicted"/>
<feature type="compositionally biased region" description="Polar residues" evidence="1">
    <location>
        <begin position="343"/>
        <end position="362"/>
    </location>
</feature>
<gene>
    <name evidence="2" type="ORF">IMSHALPRED_001256</name>
</gene>
<protein>
    <submittedName>
        <fullName evidence="2">Uncharacterized protein</fullName>
    </submittedName>
</protein>
<evidence type="ECO:0000256" key="1">
    <source>
        <dbReference type="SAM" id="MobiDB-lite"/>
    </source>
</evidence>
<dbReference type="EMBL" id="CAJPDT010000116">
    <property type="protein sequence ID" value="CAF9939222.1"/>
    <property type="molecule type" value="Genomic_DNA"/>
</dbReference>
<feature type="compositionally biased region" description="Polar residues" evidence="1">
    <location>
        <begin position="315"/>
        <end position="336"/>
    </location>
</feature>
<evidence type="ECO:0000313" key="3">
    <source>
        <dbReference type="Proteomes" id="UP000664534"/>
    </source>
</evidence>
<feature type="compositionally biased region" description="Polar residues" evidence="1">
    <location>
        <begin position="438"/>
        <end position="449"/>
    </location>
</feature>
<keyword evidence="3" id="KW-1185">Reference proteome</keyword>
<feature type="region of interest" description="Disordered" evidence="1">
    <location>
        <begin position="517"/>
        <end position="544"/>
    </location>
</feature>
<sequence>MPLVDPWPDTDTIDTPGRYTLQEPIGRRAYSTPTPIPVAPRAPFNESRGSLLGNISFPAGSDAFVESTVVYNGHTLTSPSIYVDFYSLTATDLCGTLGGGRDGVITSTLIAFAPGELSTFAAPLNEWLFGMQPGLTSSIVPYNFADLPCPPYETMTDQWYKPEPGEPYRPIIAFPTKVLGIDPLWGTCTPAFFTGLDPPTVLHPATALVPQITPAADANRQHVEAKPSPSHHNSPENTARPPVQQVPPARNTAGPSPPINSPSQNEGKSKPDPAVDLGTSAGTSDSNDPKDHSETDNGETINRPESEAASPTARKASQTQPTTQVGNDDLTKNSSPKGDKNSQADPQNQEISNGDNDPSSHPTGAISPNEDDPQQPQPTASAGGEPIIAVPPEASTAQDLHSGTGANGGQDEKDSNGSSDDEQDTEIPNVLKDPANLEPQSSDAPSNQDPIIAPAPFTTTIGRHVIQALPSPNAILVDGKPLTRGQSAVAISGTPIALQQDGNLRLGSSTAANLLPYLSRSGPTADQASPNQAPAPTPPPQVSSIVHARTTGGEAPVFVTGTRIQAFGETRSVSFGDETVRASAELAAVGSSGGARYSFGEGQSVKNTSGGAGVDGSVGLGSAGSAGVVLFRGGGVGRGGVRWGLLFGLVLIGMMR</sequence>
<name>A0A8H3J1Z0_9LECA</name>
<dbReference type="OrthoDB" id="5409879at2759"/>
<feature type="region of interest" description="Disordered" evidence="1">
    <location>
        <begin position="220"/>
        <end position="455"/>
    </location>
</feature>
<evidence type="ECO:0000313" key="2">
    <source>
        <dbReference type="EMBL" id="CAF9939222.1"/>
    </source>
</evidence>
<dbReference type="Proteomes" id="UP000664534">
    <property type="component" value="Unassembled WGS sequence"/>
</dbReference>
<organism evidence="2 3">
    <name type="scientific">Imshaugia aleurites</name>
    <dbReference type="NCBI Taxonomy" id="172621"/>
    <lineage>
        <taxon>Eukaryota</taxon>
        <taxon>Fungi</taxon>
        <taxon>Dikarya</taxon>
        <taxon>Ascomycota</taxon>
        <taxon>Pezizomycotina</taxon>
        <taxon>Lecanoromycetes</taxon>
        <taxon>OSLEUM clade</taxon>
        <taxon>Lecanoromycetidae</taxon>
        <taxon>Lecanorales</taxon>
        <taxon>Lecanorineae</taxon>
        <taxon>Parmeliaceae</taxon>
        <taxon>Imshaugia</taxon>
    </lineage>
</organism>
<dbReference type="AlphaFoldDB" id="A0A8H3J1Z0"/>
<reference evidence="2" key="1">
    <citation type="submission" date="2021-03" db="EMBL/GenBank/DDBJ databases">
        <authorList>
            <person name="Tagirdzhanova G."/>
        </authorList>
    </citation>
    <scope>NUCLEOTIDE SEQUENCE</scope>
</reference>
<accession>A0A8H3J1Z0</accession>
<comment type="caution">
    <text evidence="2">The sequence shown here is derived from an EMBL/GenBank/DDBJ whole genome shotgun (WGS) entry which is preliminary data.</text>
</comment>